<dbReference type="AlphaFoldDB" id="A0A8B8ESI8"/>
<feature type="region of interest" description="Disordered" evidence="1">
    <location>
        <begin position="174"/>
        <end position="205"/>
    </location>
</feature>
<feature type="compositionally biased region" description="Polar residues" evidence="1">
    <location>
        <begin position="255"/>
        <end position="264"/>
    </location>
</feature>
<feature type="region of interest" description="Disordered" evidence="1">
    <location>
        <begin position="483"/>
        <end position="532"/>
    </location>
</feature>
<feature type="compositionally biased region" description="Polar residues" evidence="1">
    <location>
        <begin position="381"/>
        <end position="407"/>
    </location>
</feature>
<evidence type="ECO:0000313" key="2">
    <source>
        <dbReference type="Proteomes" id="UP000694844"/>
    </source>
</evidence>
<dbReference type="Proteomes" id="UP000694844">
    <property type="component" value="Chromosome 5"/>
</dbReference>
<sequence>MIMPFQRFYRSRRQPKWIIQQILQQSRRRPAYPAKIVKHISGPLADGSIVKEISDFEVYIKAVFTFDSRKEIERDDSQLDWNKALIILNRYSVEFKFNDQLEFCEYYIWVEKFQIWDVQEGFDLKEDVRFCMDDAAVQEKAKIKWEEMRSSGQSQSFSLTQVLEAMLQTDSVSSLNLTQGGDNTQNTVLDESSRNSPQNGPSTEELGDILKAAMNITEFKISDSQQKELEKIKEWDENYIPTQSDMESAPADIPSGQSPNSTQDHQPEDLVYKLEWPRAKIVRTSTRERTQEGSKLPDKLPKEKKQSEHGLSQIVNKETEETEQLQGQDHQDTNTNDKDVFMGGTQGFVPQLHADEEDIIGTAPFSPQLSPNTDPDAPISPVNNSGDGNIPVQDTSPILISSSGEANDNSEETTKSNGKGSDECRKNSSEEIQFHLCPPVLSPSPENSAGKSRESPRLKHMRHSSSKTFQDYFEMMVESERLKQLADGSPEKQQLRSRKRLLEESSEEEIVDKRKKTENSESMACGGKTMEKSTLVSGKGLVSNVMNKLLHFVSRSNNNSSAVNKNAVDLVENTANFSSPTSEESSEESQSLIQSRKKGSSKGSPKRRLLSDMVEKSKTSDKGASIIDVNDESEIRLENNILISSTDDNDSQEEDAPSIRTASERQTISLMIEQDQEISSSLGSQLPALPKQQAPEDEIGQKMFHLKLPPDLKTKVLNYWKKK</sequence>
<feature type="compositionally biased region" description="Basic and acidic residues" evidence="1">
    <location>
        <begin position="285"/>
        <end position="308"/>
    </location>
</feature>
<feature type="compositionally biased region" description="Polar residues" evidence="1">
    <location>
        <begin position="174"/>
        <end position="202"/>
    </location>
</feature>
<accession>A0A8B8ESI8</accession>
<dbReference type="OrthoDB" id="6122865at2759"/>
<dbReference type="GeneID" id="111136396"/>
<evidence type="ECO:0000313" key="3">
    <source>
        <dbReference type="RefSeq" id="XP_022342923.1"/>
    </source>
</evidence>
<feature type="region of interest" description="Disordered" evidence="1">
    <location>
        <begin position="642"/>
        <end position="665"/>
    </location>
</feature>
<feature type="compositionally biased region" description="Basic and acidic residues" evidence="1">
    <location>
        <begin position="609"/>
        <end position="621"/>
    </location>
</feature>
<gene>
    <name evidence="3 4" type="primary">LOC111136396</name>
</gene>
<dbReference type="RefSeq" id="XP_022342923.1">
    <property type="nucleotide sequence ID" value="XM_022487215.1"/>
</dbReference>
<reference evidence="3 4" key="1">
    <citation type="submission" date="2025-04" db="UniProtKB">
        <authorList>
            <consortium name="RefSeq"/>
        </authorList>
    </citation>
    <scope>IDENTIFICATION</scope>
    <source>
        <tissue evidence="3 4">Whole sample</tissue>
    </source>
</reference>
<dbReference type="Gene3D" id="2.40.50.960">
    <property type="match status" value="1"/>
</dbReference>
<feature type="region of interest" description="Disordered" evidence="1">
    <location>
        <begin position="244"/>
        <end position="266"/>
    </location>
</feature>
<name>A0A8B8ESI8_CRAVI</name>
<feature type="region of interest" description="Disordered" evidence="1">
    <location>
        <begin position="576"/>
        <end position="625"/>
    </location>
</feature>
<proteinExistence type="predicted"/>
<feature type="compositionally biased region" description="Basic residues" evidence="1">
    <location>
        <begin position="595"/>
        <end position="608"/>
    </location>
</feature>
<feature type="compositionally biased region" description="Acidic residues" evidence="1">
    <location>
        <begin position="647"/>
        <end position="656"/>
    </location>
</feature>
<evidence type="ECO:0000256" key="1">
    <source>
        <dbReference type="SAM" id="MobiDB-lite"/>
    </source>
</evidence>
<keyword evidence="2" id="KW-1185">Reference proteome</keyword>
<feature type="region of interest" description="Disordered" evidence="1">
    <location>
        <begin position="282"/>
        <end position="466"/>
    </location>
</feature>
<evidence type="ECO:0000313" key="4">
    <source>
        <dbReference type="RefSeq" id="XP_022342924.1"/>
    </source>
</evidence>
<feature type="compositionally biased region" description="Basic and acidic residues" evidence="1">
    <location>
        <begin position="329"/>
        <end position="340"/>
    </location>
</feature>
<feature type="compositionally biased region" description="Basic and acidic residues" evidence="1">
    <location>
        <begin position="420"/>
        <end position="433"/>
    </location>
</feature>
<dbReference type="KEGG" id="cvn:111136396"/>
<feature type="compositionally biased region" description="Basic and acidic residues" evidence="1">
    <location>
        <begin position="483"/>
        <end position="494"/>
    </location>
</feature>
<organism evidence="2 4">
    <name type="scientific">Crassostrea virginica</name>
    <name type="common">Eastern oyster</name>
    <dbReference type="NCBI Taxonomy" id="6565"/>
    <lineage>
        <taxon>Eukaryota</taxon>
        <taxon>Metazoa</taxon>
        <taxon>Spiralia</taxon>
        <taxon>Lophotrochozoa</taxon>
        <taxon>Mollusca</taxon>
        <taxon>Bivalvia</taxon>
        <taxon>Autobranchia</taxon>
        <taxon>Pteriomorphia</taxon>
        <taxon>Ostreida</taxon>
        <taxon>Ostreoidea</taxon>
        <taxon>Ostreidae</taxon>
        <taxon>Crassostrea</taxon>
    </lineage>
</organism>
<feature type="compositionally biased region" description="Low complexity" evidence="1">
    <location>
        <begin position="578"/>
        <end position="591"/>
    </location>
</feature>
<protein>
    <submittedName>
        <fullName evidence="3">Uncharacterized protein LOC111136396 isoform X1</fullName>
    </submittedName>
    <submittedName>
        <fullName evidence="4">Uncharacterized protein LOC111136396 isoform X2</fullName>
    </submittedName>
</protein>
<dbReference type="RefSeq" id="XP_022342924.1">
    <property type="nucleotide sequence ID" value="XM_022487216.1"/>
</dbReference>